<dbReference type="SMART" id="SM00382">
    <property type="entry name" value="AAA"/>
    <property type="match status" value="1"/>
</dbReference>
<keyword evidence="6" id="KW-0067">ATP-binding</keyword>
<dbReference type="EMBL" id="JALNTZ010000010">
    <property type="protein sequence ID" value="KAJ3639296.1"/>
    <property type="molecule type" value="Genomic_DNA"/>
</dbReference>
<feature type="transmembrane region" description="Helical" evidence="9">
    <location>
        <begin position="437"/>
        <end position="462"/>
    </location>
</feature>
<evidence type="ECO:0000256" key="1">
    <source>
        <dbReference type="ARBA" id="ARBA00004141"/>
    </source>
</evidence>
<feature type="transmembrane region" description="Helical" evidence="9">
    <location>
        <begin position="403"/>
        <end position="425"/>
    </location>
</feature>
<dbReference type="InterPro" id="IPR013525">
    <property type="entry name" value="ABC2_TM"/>
</dbReference>
<keyword evidence="4 9" id="KW-0812">Transmembrane</keyword>
<feature type="transmembrane region" description="Helical" evidence="9">
    <location>
        <begin position="322"/>
        <end position="342"/>
    </location>
</feature>
<name>A0AA38HL90_9CUCU</name>
<keyword evidence="8 9" id="KW-0472">Membrane</keyword>
<evidence type="ECO:0000256" key="9">
    <source>
        <dbReference type="SAM" id="Phobius"/>
    </source>
</evidence>
<organism evidence="11 12">
    <name type="scientific">Zophobas morio</name>
    <dbReference type="NCBI Taxonomy" id="2755281"/>
    <lineage>
        <taxon>Eukaryota</taxon>
        <taxon>Metazoa</taxon>
        <taxon>Ecdysozoa</taxon>
        <taxon>Arthropoda</taxon>
        <taxon>Hexapoda</taxon>
        <taxon>Insecta</taxon>
        <taxon>Pterygota</taxon>
        <taxon>Neoptera</taxon>
        <taxon>Endopterygota</taxon>
        <taxon>Coleoptera</taxon>
        <taxon>Polyphaga</taxon>
        <taxon>Cucujiformia</taxon>
        <taxon>Tenebrionidae</taxon>
        <taxon>Zophobas</taxon>
    </lineage>
</organism>
<evidence type="ECO:0000259" key="10">
    <source>
        <dbReference type="PROSITE" id="PS50893"/>
    </source>
</evidence>
<feature type="transmembrane region" description="Helical" evidence="9">
    <location>
        <begin position="555"/>
        <end position="574"/>
    </location>
</feature>
<dbReference type="InterPro" id="IPR003593">
    <property type="entry name" value="AAA+_ATPase"/>
</dbReference>
<dbReference type="SUPFAM" id="SSF52540">
    <property type="entry name" value="P-loop containing nucleoside triphosphate hydrolases"/>
    <property type="match status" value="1"/>
</dbReference>
<dbReference type="GO" id="GO:0016887">
    <property type="term" value="F:ATP hydrolysis activity"/>
    <property type="evidence" value="ECO:0007669"/>
    <property type="project" value="InterPro"/>
</dbReference>
<dbReference type="AlphaFoldDB" id="A0AA38HL90"/>
<dbReference type="GO" id="GO:0016020">
    <property type="term" value="C:membrane"/>
    <property type="evidence" value="ECO:0007669"/>
    <property type="project" value="UniProtKB-SubCell"/>
</dbReference>
<feature type="transmembrane region" description="Helical" evidence="9">
    <location>
        <begin position="474"/>
        <end position="496"/>
    </location>
</feature>
<evidence type="ECO:0000313" key="11">
    <source>
        <dbReference type="EMBL" id="KAJ3639296.1"/>
    </source>
</evidence>
<dbReference type="InterPro" id="IPR027417">
    <property type="entry name" value="P-loop_NTPase"/>
</dbReference>
<proteinExistence type="inferred from homology"/>
<evidence type="ECO:0000256" key="8">
    <source>
        <dbReference type="ARBA" id="ARBA00023136"/>
    </source>
</evidence>
<dbReference type="Gene3D" id="3.40.50.300">
    <property type="entry name" value="P-loop containing nucleotide triphosphate hydrolases"/>
    <property type="match status" value="1"/>
</dbReference>
<comment type="similarity">
    <text evidence="2">Belongs to the ABC transporter superfamily. ABCG family. Eye pigment precursor importer (TC 3.A.1.204) subfamily.</text>
</comment>
<gene>
    <name evidence="11" type="ORF">Zmor_002661</name>
</gene>
<keyword evidence="7 9" id="KW-1133">Transmembrane helix</keyword>
<reference evidence="11" key="1">
    <citation type="journal article" date="2023" name="G3 (Bethesda)">
        <title>Whole genome assemblies of Zophobas morio and Tenebrio molitor.</title>
        <authorList>
            <person name="Kaur S."/>
            <person name="Stinson S.A."/>
            <person name="diCenzo G.C."/>
        </authorList>
    </citation>
    <scope>NUCLEOTIDE SEQUENCE</scope>
    <source>
        <strain evidence="11">QUZm001</strain>
    </source>
</reference>
<dbReference type="InterPro" id="IPR050352">
    <property type="entry name" value="ABCG_transporters"/>
</dbReference>
<comment type="subcellular location">
    <subcellularLocation>
        <location evidence="1">Membrane</location>
        <topology evidence="1">Multi-pass membrane protein</topology>
    </subcellularLocation>
</comment>
<dbReference type="InterPro" id="IPR003439">
    <property type="entry name" value="ABC_transporter-like_ATP-bd"/>
</dbReference>
<sequence length="582" mass="66706">MFSFTWQDINVTVFEKTKTFWKTTTRNKTILDNVSGSSRSNSLFAIMGSSGSGKTTLLRAISGRCRQKTGLLQVNDNFISDDDIRDISGYVPQQDIFVEHLTVLEHLEFMAALQRKTRSRKKHQSIIKQLLSELSLERQNCTLIKNLSGGEKRRLSLASELISNPFILFCDEPTTGLDSYNSVVVVEKLQTIALSGKIVIITIHQPSSQLFHYFNNITLLAEGKLVFQGTTEEAKSFFESMDLFYPENYNPADFYIRCLTGENVQEMCKMFIQWKTSQSTIYCSHCNHVDNILLDKQNKNNFFHELKWLMWRNYLSIKRNKWAHLGTYFVVLIELVMVSFFYSKISFTDRESAQNIEGFIAFIGSEFTFTNMYSVINVFPSEVEVFIREKTLYSSCAYFISKILSVIPLSLLSTMLYMTILFTIIKFLNGFYLWVQMTYLTFLVSMAASALGLAFSATFSTVDHIDLYLGPLEFLLLLLSGLMVKLDVIPVALRWLKYLSPFYYAFDSLSNLLWKDVTNIGNCAGNETIPCYSNGTEVLRNYGIYKSFNTVTYDILYLHLLATALCLIGFGGIVRKKILYNI</sequence>
<dbReference type="GO" id="GO:0005524">
    <property type="term" value="F:ATP binding"/>
    <property type="evidence" value="ECO:0007669"/>
    <property type="project" value="UniProtKB-KW"/>
</dbReference>
<evidence type="ECO:0000256" key="4">
    <source>
        <dbReference type="ARBA" id="ARBA00022692"/>
    </source>
</evidence>
<evidence type="ECO:0000256" key="6">
    <source>
        <dbReference type="ARBA" id="ARBA00022840"/>
    </source>
</evidence>
<keyword evidence="12" id="KW-1185">Reference proteome</keyword>
<dbReference type="Proteomes" id="UP001168821">
    <property type="component" value="Unassembled WGS sequence"/>
</dbReference>
<comment type="caution">
    <text evidence="11">The sequence shown here is derived from an EMBL/GenBank/DDBJ whole genome shotgun (WGS) entry which is preliminary data.</text>
</comment>
<evidence type="ECO:0000256" key="3">
    <source>
        <dbReference type="ARBA" id="ARBA00022448"/>
    </source>
</evidence>
<dbReference type="PROSITE" id="PS00211">
    <property type="entry name" value="ABC_TRANSPORTER_1"/>
    <property type="match status" value="1"/>
</dbReference>
<dbReference type="GO" id="GO:0140359">
    <property type="term" value="F:ABC-type transporter activity"/>
    <property type="evidence" value="ECO:0007669"/>
    <property type="project" value="InterPro"/>
</dbReference>
<evidence type="ECO:0000256" key="2">
    <source>
        <dbReference type="ARBA" id="ARBA00005814"/>
    </source>
</evidence>
<keyword evidence="5" id="KW-0547">Nucleotide-binding</keyword>
<dbReference type="Pfam" id="PF00005">
    <property type="entry name" value="ABC_tran"/>
    <property type="match status" value="1"/>
</dbReference>
<feature type="domain" description="ABC transporter" evidence="10">
    <location>
        <begin position="15"/>
        <end position="247"/>
    </location>
</feature>
<evidence type="ECO:0000313" key="12">
    <source>
        <dbReference type="Proteomes" id="UP001168821"/>
    </source>
</evidence>
<accession>A0AA38HL90</accession>
<evidence type="ECO:0000256" key="5">
    <source>
        <dbReference type="ARBA" id="ARBA00022741"/>
    </source>
</evidence>
<protein>
    <recommendedName>
        <fullName evidence="10">ABC transporter domain-containing protein</fullName>
    </recommendedName>
</protein>
<dbReference type="PANTHER" id="PTHR48041">
    <property type="entry name" value="ABC TRANSPORTER G FAMILY MEMBER 28"/>
    <property type="match status" value="1"/>
</dbReference>
<dbReference type="PROSITE" id="PS50893">
    <property type="entry name" value="ABC_TRANSPORTER_2"/>
    <property type="match status" value="1"/>
</dbReference>
<dbReference type="PANTHER" id="PTHR48041:SF91">
    <property type="entry name" value="ABC TRANSPORTER G FAMILY MEMBER 28"/>
    <property type="match status" value="1"/>
</dbReference>
<keyword evidence="3" id="KW-0813">Transport</keyword>
<evidence type="ECO:0000256" key="7">
    <source>
        <dbReference type="ARBA" id="ARBA00022989"/>
    </source>
</evidence>
<dbReference type="Pfam" id="PF01061">
    <property type="entry name" value="ABC2_membrane"/>
    <property type="match status" value="1"/>
</dbReference>
<dbReference type="InterPro" id="IPR017871">
    <property type="entry name" value="ABC_transporter-like_CS"/>
</dbReference>